<evidence type="ECO:0000256" key="6">
    <source>
        <dbReference type="ARBA" id="ARBA00048348"/>
    </source>
</evidence>
<dbReference type="OrthoDB" id="10248475at2759"/>
<evidence type="ECO:0000256" key="2">
    <source>
        <dbReference type="ARBA" id="ARBA00012925"/>
    </source>
</evidence>
<dbReference type="EC" id="4.2.1.1" evidence="2"/>
<accession>A0A9P6K980</accession>
<evidence type="ECO:0000256" key="3">
    <source>
        <dbReference type="ARBA" id="ARBA00022723"/>
    </source>
</evidence>
<dbReference type="InterPro" id="IPR036874">
    <property type="entry name" value="Carbonic_anhydrase_sf"/>
</dbReference>
<sequence>MATQQKKFVVASTAVATVPDVANQVERLNIRHAHDAAAAAAAAAAAEAAEAKQTRQHRFHLLHKYNSSDEEQETCGNSDDEEDHDDQCCPRSPVTFGPSPAVNRSHGLKRLLKNNRAWSRAIRERRPDFFEKGSKGQQPKVFWIGCSDSRVPENELLQL</sequence>
<evidence type="ECO:0000256" key="1">
    <source>
        <dbReference type="ARBA" id="ARBA00006217"/>
    </source>
</evidence>
<keyword evidence="5" id="KW-0456">Lyase</keyword>
<comment type="cofactor">
    <cofactor evidence="7">
        <name>Zn(2+)</name>
        <dbReference type="ChEBI" id="CHEBI:29105"/>
    </cofactor>
    <text evidence="7">Binds 1 zinc ion per subunit.</text>
</comment>
<feature type="binding site" evidence="7">
    <location>
        <position position="146"/>
    </location>
    <ligand>
        <name>Zn(2+)</name>
        <dbReference type="ChEBI" id="CHEBI:29105"/>
    </ligand>
</feature>
<reference evidence="9" key="1">
    <citation type="journal article" date="2020" name="Fungal Divers.">
        <title>Resolving the Mortierellaceae phylogeny through synthesis of multi-gene phylogenetics and phylogenomics.</title>
        <authorList>
            <person name="Vandepol N."/>
            <person name="Liber J."/>
            <person name="Desiro A."/>
            <person name="Na H."/>
            <person name="Kennedy M."/>
            <person name="Barry K."/>
            <person name="Grigoriev I.V."/>
            <person name="Miller A.N."/>
            <person name="O'Donnell K."/>
            <person name="Stajich J.E."/>
            <person name="Bonito G."/>
        </authorList>
    </citation>
    <scope>NUCLEOTIDE SEQUENCE</scope>
    <source>
        <strain evidence="9">KOD1015</strain>
    </source>
</reference>
<feature type="compositionally biased region" description="Acidic residues" evidence="8">
    <location>
        <begin position="68"/>
        <end position="85"/>
    </location>
</feature>
<dbReference type="Gene3D" id="3.40.1050.10">
    <property type="entry name" value="Carbonic anhydrase"/>
    <property type="match status" value="1"/>
</dbReference>
<dbReference type="PANTHER" id="PTHR11002">
    <property type="entry name" value="CARBONIC ANHYDRASE"/>
    <property type="match status" value="1"/>
</dbReference>
<protein>
    <recommendedName>
        <fullName evidence="2">carbonic anhydrase</fullName>
        <ecNumber evidence="2">4.2.1.1</ecNumber>
    </recommendedName>
</protein>
<dbReference type="PANTHER" id="PTHR11002:SF76">
    <property type="entry name" value="CARBONIC ANHYDRASE"/>
    <property type="match status" value="1"/>
</dbReference>
<feature type="non-terminal residue" evidence="9">
    <location>
        <position position="159"/>
    </location>
</feature>
<dbReference type="Proteomes" id="UP000780801">
    <property type="component" value="Unassembled WGS sequence"/>
</dbReference>
<feature type="region of interest" description="Disordered" evidence="8">
    <location>
        <begin position="51"/>
        <end position="103"/>
    </location>
</feature>
<comment type="caution">
    <text evidence="9">The sequence shown here is derived from an EMBL/GenBank/DDBJ whole genome shotgun (WGS) entry which is preliminary data.</text>
</comment>
<evidence type="ECO:0000313" key="10">
    <source>
        <dbReference type="Proteomes" id="UP000780801"/>
    </source>
</evidence>
<keyword evidence="10" id="KW-1185">Reference proteome</keyword>
<gene>
    <name evidence="9" type="ORF">BGW38_009056</name>
</gene>
<comment type="similarity">
    <text evidence="1">Belongs to the beta-class carbonic anhydrase family.</text>
</comment>
<evidence type="ECO:0000313" key="9">
    <source>
        <dbReference type="EMBL" id="KAF9560147.1"/>
    </source>
</evidence>
<dbReference type="AlphaFoldDB" id="A0A9P6K980"/>
<dbReference type="GO" id="GO:0008270">
    <property type="term" value="F:zinc ion binding"/>
    <property type="evidence" value="ECO:0007669"/>
    <property type="project" value="InterPro"/>
</dbReference>
<dbReference type="EMBL" id="JAABOA010006496">
    <property type="protein sequence ID" value="KAF9560147.1"/>
    <property type="molecule type" value="Genomic_DNA"/>
</dbReference>
<proteinExistence type="inferred from homology"/>
<organism evidence="9 10">
    <name type="scientific">Lunasporangiospora selenospora</name>
    <dbReference type="NCBI Taxonomy" id="979761"/>
    <lineage>
        <taxon>Eukaryota</taxon>
        <taxon>Fungi</taxon>
        <taxon>Fungi incertae sedis</taxon>
        <taxon>Mucoromycota</taxon>
        <taxon>Mortierellomycotina</taxon>
        <taxon>Mortierellomycetes</taxon>
        <taxon>Mortierellales</taxon>
        <taxon>Mortierellaceae</taxon>
        <taxon>Lunasporangiospora</taxon>
    </lineage>
</organism>
<feature type="compositionally biased region" description="Basic residues" evidence="8">
    <location>
        <begin position="54"/>
        <end position="63"/>
    </location>
</feature>
<keyword evidence="3 7" id="KW-0479">Metal-binding</keyword>
<evidence type="ECO:0000256" key="4">
    <source>
        <dbReference type="ARBA" id="ARBA00022833"/>
    </source>
</evidence>
<dbReference type="GO" id="GO:0004089">
    <property type="term" value="F:carbonate dehydratase activity"/>
    <property type="evidence" value="ECO:0007669"/>
    <property type="project" value="UniProtKB-EC"/>
</dbReference>
<evidence type="ECO:0000256" key="7">
    <source>
        <dbReference type="PIRSR" id="PIRSR601765-1"/>
    </source>
</evidence>
<feature type="binding site" evidence="7">
    <location>
        <position position="148"/>
    </location>
    <ligand>
        <name>Zn(2+)</name>
        <dbReference type="ChEBI" id="CHEBI:29105"/>
    </ligand>
</feature>
<keyword evidence="4 7" id="KW-0862">Zinc</keyword>
<name>A0A9P6K980_9FUNG</name>
<evidence type="ECO:0000256" key="8">
    <source>
        <dbReference type="SAM" id="MobiDB-lite"/>
    </source>
</evidence>
<dbReference type="SUPFAM" id="SSF53056">
    <property type="entry name" value="beta-carbonic anhydrase, cab"/>
    <property type="match status" value="1"/>
</dbReference>
<evidence type="ECO:0000256" key="5">
    <source>
        <dbReference type="ARBA" id="ARBA00023239"/>
    </source>
</evidence>
<dbReference type="InterPro" id="IPR001765">
    <property type="entry name" value="Carbonic_anhydrase"/>
</dbReference>
<comment type="catalytic activity">
    <reaction evidence="6">
        <text>hydrogencarbonate + H(+) = CO2 + H2O</text>
        <dbReference type="Rhea" id="RHEA:10748"/>
        <dbReference type="ChEBI" id="CHEBI:15377"/>
        <dbReference type="ChEBI" id="CHEBI:15378"/>
        <dbReference type="ChEBI" id="CHEBI:16526"/>
        <dbReference type="ChEBI" id="CHEBI:17544"/>
        <dbReference type="EC" id="4.2.1.1"/>
    </reaction>
</comment>